<protein>
    <submittedName>
        <fullName evidence="2">Uncharacterized protein</fullName>
    </submittedName>
</protein>
<evidence type="ECO:0000313" key="2">
    <source>
        <dbReference type="EMBL" id="KAJ5099127.1"/>
    </source>
</evidence>
<sequence>MARSDEKSQHGKKRPAEGDPDGAQPLTKRLGRLQLDSHNDGSGPGARARCGENPFPDYSSSTLGDSMLLDDTKHTTYIHDLDRELADSDVAPGSLVLSPLAARMLSVPDSVLANDSSQGKELVLYTEPSSLSVPREQDSVRRAIIESRARSRASKSQKLDLSSGNDTSRPPSNNTSSFGYISNISTNACGDDPMDIDGDS</sequence>
<accession>A0A9W9FFP5</accession>
<organism evidence="2 3">
    <name type="scientific">Penicillium argentinense</name>
    <dbReference type="NCBI Taxonomy" id="1131581"/>
    <lineage>
        <taxon>Eukaryota</taxon>
        <taxon>Fungi</taxon>
        <taxon>Dikarya</taxon>
        <taxon>Ascomycota</taxon>
        <taxon>Pezizomycotina</taxon>
        <taxon>Eurotiomycetes</taxon>
        <taxon>Eurotiomycetidae</taxon>
        <taxon>Eurotiales</taxon>
        <taxon>Aspergillaceae</taxon>
        <taxon>Penicillium</taxon>
    </lineage>
</organism>
<dbReference type="Proteomes" id="UP001149074">
    <property type="component" value="Unassembled WGS sequence"/>
</dbReference>
<feature type="compositionally biased region" description="Basic and acidic residues" evidence="1">
    <location>
        <begin position="1"/>
        <end position="17"/>
    </location>
</feature>
<proteinExistence type="predicted"/>
<dbReference type="Pfam" id="PF20354">
    <property type="entry name" value="DUF6649"/>
    <property type="match status" value="1"/>
</dbReference>
<evidence type="ECO:0000313" key="3">
    <source>
        <dbReference type="Proteomes" id="UP001149074"/>
    </source>
</evidence>
<evidence type="ECO:0000256" key="1">
    <source>
        <dbReference type="SAM" id="MobiDB-lite"/>
    </source>
</evidence>
<feature type="region of interest" description="Disordered" evidence="1">
    <location>
        <begin position="146"/>
        <end position="200"/>
    </location>
</feature>
<name>A0A9W9FFP5_9EURO</name>
<feature type="region of interest" description="Disordered" evidence="1">
    <location>
        <begin position="1"/>
        <end position="65"/>
    </location>
</feature>
<keyword evidence="3" id="KW-1185">Reference proteome</keyword>
<dbReference type="RefSeq" id="XP_056474781.1">
    <property type="nucleotide sequence ID" value="XM_056618622.1"/>
</dbReference>
<comment type="caution">
    <text evidence="2">The sequence shown here is derived from an EMBL/GenBank/DDBJ whole genome shotgun (WGS) entry which is preliminary data.</text>
</comment>
<dbReference type="AlphaFoldDB" id="A0A9W9FFP5"/>
<dbReference type="EMBL" id="JAPQKI010000005">
    <property type="protein sequence ID" value="KAJ5099127.1"/>
    <property type="molecule type" value="Genomic_DNA"/>
</dbReference>
<gene>
    <name evidence="2" type="ORF">N7532_006128</name>
</gene>
<dbReference type="GeneID" id="81357601"/>
<reference evidence="2" key="2">
    <citation type="journal article" date="2023" name="IMA Fungus">
        <title>Comparative genomic study of the Penicillium genus elucidates a diverse pangenome and 15 lateral gene transfer events.</title>
        <authorList>
            <person name="Petersen C."/>
            <person name="Sorensen T."/>
            <person name="Nielsen M.R."/>
            <person name="Sondergaard T.E."/>
            <person name="Sorensen J.L."/>
            <person name="Fitzpatrick D.A."/>
            <person name="Frisvad J.C."/>
            <person name="Nielsen K.L."/>
        </authorList>
    </citation>
    <scope>NUCLEOTIDE SEQUENCE</scope>
    <source>
        <strain evidence="2">IBT 30761</strain>
    </source>
</reference>
<feature type="compositionally biased region" description="Polar residues" evidence="1">
    <location>
        <begin position="159"/>
        <end position="188"/>
    </location>
</feature>
<reference evidence="2" key="1">
    <citation type="submission" date="2022-11" db="EMBL/GenBank/DDBJ databases">
        <authorList>
            <person name="Petersen C."/>
        </authorList>
    </citation>
    <scope>NUCLEOTIDE SEQUENCE</scope>
    <source>
        <strain evidence="2">IBT 30761</strain>
    </source>
</reference>
<dbReference type="OrthoDB" id="5345504at2759"/>
<dbReference type="InterPro" id="IPR046591">
    <property type="entry name" value="DUF6649"/>
</dbReference>